<dbReference type="OrthoDB" id="3335676at2"/>
<evidence type="ECO:0000256" key="1">
    <source>
        <dbReference type="SAM" id="MobiDB-lite"/>
    </source>
</evidence>
<evidence type="ECO:0000313" key="2">
    <source>
        <dbReference type="EMBL" id="EME55015.1"/>
    </source>
</evidence>
<protein>
    <submittedName>
        <fullName evidence="2">Aromatic-L-amino-acid decarboxylase</fullName>
    </submittedName>
</protein>
<dbReference type="RefSeq" id="WP_007033013.1">
    <property type="nucleotide sequence ID" value="NZ_AOHO01000068.1"/>
</dbReference>
<organism evidence="2 3">
    <name type="scientific">Amycolatopsis decaplanina DSM 44594</name>
    <dbReference type="NCBI Taxonomy" id="1284240"/>
    <lineage>
        <taxon>Bacteria</taxon>
        <taxon>Bacillati</taxon>
        <taxon>Actinomycetota</taxon>
        <taxon>Actinomycetes</taxon>
        <taxon>Pseudonocardiales</taxon>
        <taxon>Pseudonocardiaceae</taxon>
        <taxon>Amycolatopsis</taxon>
    </lineage>
</organism>
<feature type="compositionally biased region" description="Basic and acidic residues" evidence="1">
    <location>
        <begin position="156"/>
        <end position="168"/>
    </location>
</feature>
<dbReference type="InterPro" id="IPR015424">
    <property type="entry name" value="PyrdxlP-dep_Trfase"/>
</dbReference>
<keyword evidence="3" id="KW-1185">Reference proteome</keyword>
<name>M2Y0F9_9PSEU</name>
<dbReference type="SUPFAM" id="SSF53383">
    <property type="entry name" value="PLP-dependent transferases"/>
    <property type="match status" value="1"/>
</dbReference>
<gene>
    <name evidence="2" type="ORF">H074_25942</name>
</gene>
<sequence>MDETAAFPTVWDDLIQAVRPYFEALIDTQRTPSTWPILTDDQTFYESSRTPGAPPDVSTSLPELLDEIVGTVLERGYLNGAHPQYFGYLHPRPLPVAVLGDSIASLLNQSPAAWQIGPASAAMEVQTLAWVADFIGYRGAAGSALPRDLHFGRDHGQRFRVEDGSEKRPGHRVRLG</sequence>
<comment type="caution">
    <text evidence="2">The sequence shown here is derived from an EMBL/GenBank/DDBJ whole genome shotgun (WGS) entry which is preliminary data.</text>
</comment>
<feature type="region of interest" description="Disordered" evidence="1">
    <location>
        <begin position="156"/>
        <end position="176"/>
    </location>
</feature>
<dbReference type="PATRIC" id="fig|1284240.4.peg.5271"/>
<evidence type="ECO:0000313" key="3">
    <source>
        <dbReference type="Proteomes" id="UP000054226"/>
    </source>
</evidence>
<dbReference type="AlphaFoldDB" id="M2Y0F9"/>
<proteinExistence type="predicted"/>
<dbReference type="EMBL" id="AOHO01000068">
    <property type="protein sequence ID" value="EME55015.1"/>
    <property type="molecule type" value="Genomic_DNA"/>
</dbReference>
<dbReference type="Gene3D" id="3.90.1150.170">
    <property type="match status" value="1"/>
</dbReference>
<accession>M2Y0F9</accession>
<dbReference type="Proteomes" id="UP000054226">
    <property type="component" value="Unassembled WGS sequence"/>
</dbReference>
<reference evidence="2 3" key="1">
    <citation type="journal article" date="2013" name="Genome Announc.">
        <title>Draft Genome Sequence of Amycolatopsis decaplanina Strain DSM 44594T.</title>
        <authorList>
            <person name="Kaur N."/>
            <person name="Kumar S."/>
            <person name="Bala M."/>
            <person name="Raghava G.P."/>
            <person name="Mayilraj S."/>
        </authorList>
    </citation>
    <scope>NUCLEOTIDE SEQUENCE [LARGE SCALE GENOMIC DNA]</scope>
    <source>
        <strain evidence="2 3">DSM 44594</strain>
    </source>
</reference>